<feature type="domain" description="C2H2-type" evidence="8">
    <location>
        <begin position="42"/>
        <end position="65"/>
    </location>
</feature>
<keyword evidence="2" id="KW-0479">Metal-binding</keyword>
<dbReference type="InterPro" id="IPR036236">
    <property type="entry name" value="Znf_C2H2_sf"/>
</dbReference>
<evidence type="ECO:0000259" key="8">
    <source>
        <dbReference type="PROSITE" id="PS50157"/>
    </source>
</evidence>
<dbReference type="SUPFAM" id="SSF57667">
    <property type="entry name" value="beta-beta-alpha zinc fingers"/>
    <property type="match status" value="1"/>
</dbReference>
<dbReference type="GO" id="GO:0003677">
    <property type="term" value="F:DNA binding"/>
    <property type="evidence" value="ECO:0007669"/>
    <property type="project" value="InterPro"/>
</dbReference>
<dbReference type="AlphaFoldDB" id="A0A1B7P0Q3"/>
<comment type="caution">
    <text evidence="10">The sequence shown here is derived from an EMBL/GenBank/DDBJ whole genome shotgun (WGS) entry which is preliminary data.</text>
</comment>
<keyword evidence="11" id="KW-1185">Reference proteome</keyword>
<dbReference type="CDD" id="cd20908">
    <property type="entry name" value="SUF4-like"/>
    <property type="match status" value="1"/>
</dbReference>
<evidence type="ECO:0000313" key="11">
    <source>
        <dbReference type="Proteomes" id="UP000091918"/>
    </source>
</evidence>
<dbReference type="Gene3D" id="3.30.160.60">
    <property type="entry name" value="Classic Zinc Finger"/>
    <property type="match status" value="1"/>
</dbReference>
<organism evidence="10 11">
    <name type="scientific">Emergomyces africanus</name>
    <dbReference type="NCBI Taxonomy" id="1955775"/>
    <lineage>
        <taxon>Eukaryota</taxon>
        <taxon>Fungi</taxon>
        <taxon>Dikarya</taxon>
        <taxon>Ascomycota</taxon>
        <taxon>Pezizomycotina</taxon>
        <taxon>Eurotiomycetes</taxon>
        <taxon>Eurotiomycetidae</taxon>
        <taxon>Onygenales</taxon>
        <taxon>Ajellomycetaceae</taxon>
        <taxon>Emergomyces</taxon>
    </lineage>
</organism>
<feature type="compositionally biased region" description="Basic and acidic residues" evidence="7">
    <location>
        <begin position="387"/>
        <end position="405"/>
    </location>
</feature>
<dbReference type="InterPro" id="IPR003656">
    <property type="entry name" value="Znf_BED"/>
</dbReference>
<evidence type="ECO:0000256" key="1">
    <source>
        <dbReference type="ARBA" id="ARBA00004123"/>
    </source>
</evidence>
<dbReference type="EMBL" id="LGUA01000284">
    <property type="protein sequence ID" value="OAX82584.1"/>
    <property type="molecule type" value="Genomic_DNA"/>
</dbReference>
<evidence type="ECO:0000256" key="7">
    <source>
        <dbReference type="SAM" id="MobiDB-lite"/>
    </source>
</evidence>
<dbReference type="OrthoDB" id="1306014at2759"/>
<keyword evidence="4" id="KW-0862">Zinc</keyword>
<dbReference type="PROSITE" id="PS50808">
    <property type="entry name" value="ZF_BED"/>
    <property type="match status" value="1"/>
</dbReference>
<name>A0A1B7P0Q3_9EURO</name>
<comment type="subcellular location">
    <subcellularLocation>
        <location evidence="1">Nucleus</location>
    </subcellularLocation>
</comment>
<accession>A0A1B7P0Q3</accession>
<evidence type="ECO:0008006" key="12">
    <source>
        <dbReference type="Google" id="ProtNLM"/>
    </source>
</evidence>
<evidence type="ECO:0000256" key="2">
    <source>
        <dbReference type="ARBA" id="ARBA00022723"/>
    </source>
</evidence>
<feature type="compositionally biased region" description="Low complexity" evidence="7">
    <location>
        <begin position="199"/>
        <end position="214"/>
    </location>
</feature>
<feature type="region of interest" description="Disordered" evidence="7">
    <location>
        <begin position="119"/>
        <end position="418"/>
    </location>
</feature>
<feature type="compositionally biased region" description="Low complexity" evidence="7">
    <location>
        <begin position="244"/>
        <end position="262"/>
    </location>
</feature>
<protein>
    <recommendedName>
        <fullName evidence="12">C2H2-type domain-containing protein</fullName>
    </recommendedName>
</protein>
<evidence type="ECO:0000256" key="4">
    <source>
        <dbReference type="ARBA" id="ARBA00022833"/>
    </source>
</evidence>
<evidence type="ECO:0000256" key="5">
    <source>
        <dbReference type="ARBA" id="ARBA00023242"/>
    </source>
</evidence>
<gene>
    <name evidence="10" type="ORF">ACJ72_03061</name>
</gene>
<dbReference type="GO" id="GO:0008270">
    <property type="term" value="F:zinc ion binding"/>
    <property type="evidence" value="ECO:0007669"/>
    <property type="project" value="UniProtKB-KW"/>
</dbReference>
<feature type="domain" description="BED-type" evidence="9">
    <location>
        <begin position="13"/>
        <end position="72"/>
    </location>
</feature>
<dbReference type="PANTHER" id="PTHR23215:SF0">
    <property type="entry name" value="BUB3-INTERACTING AND GLEBS MOTIF-CONTAINING PROTEIN ZNF207"/>
    <property type="match status" value="1"/>
</dbReference>
<evidence type="ECO:0000259" key="9">
    <source>
        <dbReference type="PROSITE" id="PS50808"/>
    </source>
</evidence>
<sequence>MGKKKRGHPDLEELLSRPWCYYCERDFDDLKILISHQKAKHFKCDRCGRRLNTAGGLSVHMSQVHKETLSAVDNALPNRSSLDIEIFGMEGVPEDVLQAHNQRVLTQYHQAEAERRAVTGNPAPGVQGGGSQPKKPKFESPAELKKRLAEHKAKLAEQAAGSSSGDVTPLGAGHGLQTASPAYVSTPQYPTTSQLPLNGSGQPYPYPQPYGHSGATYPPGAASFQKQPDYASPVYAQYPPPVQQFPTTQFSPPQMSPQQFPPAASTLPQRPLGTKTPPVSFQQQQQSLRTQTPPQTSPFPSRPPNLPTAPSLPQRPSFGAPQVNAFQMQQLHHGQPSYGIEKSQSSRSPSGPLPAGEQPSTSIDDLISGAAKQADEIAGKSPTPTGKPEDGIGEKPAKKEKEKPKATRMVYSDNEISPEEKMARLPRYAFVPKRKEETVLEDATTAAAAGVNTASDHLEEWWQRPAKSSTHQSSTRHMYPLNAVSALILSNCDEQARARLKKPESEPDKAVELYRKDKTTVHG</sequence>
<dbReference type="GO" id="GO:0005634">
    <property type="term" value="C:nucleus"/>
    <property type="evidence" value="ECO:0007669"/>
    <property type="project" value="UniProtKB-SubCell"/>
</dbReference>
<keyword evidence="5" id="KW-0539">Nucleus</keyword>
<keyword evidence="3 6" id="KW-0863">Zinc-finger</keyword>
<evidence type="ECO:0000256" key="6">
    <source>
        <dbReference type="PROSITE-ProRule" id="PRU00042"/>
    </source>
</evidence>
<dbReference type="Proteomes" id="UP000091918">
    <property type="component" value="Unassembled WGS sequence"/>
</dbReference>
<evidence type="ECO:0000313" key="10">
    <source>
        <dbReference type="EMBL" id="OAX82584.1"/>
    </source>
</evidence>
<feature type="region of interest" description="Disordered" evidence="7">
    <location>
        <begin position="498"/>
        <end position="523"/>
    </location>
</feature>
<dbReference type="InterPro" id="IPR013087">
    <property type="entry name" value="Znf_C2H2_type"/>
</dbReference>
<dbReference type="SMART" id="SM00355">
    <property type="entry name" value="ZnF_C2H2"/>
    <property type="match status" value="2"/>
</dbReference>
<dbReference type="PROSITE" id="PS50157">
    <property type="entry name" value="ZINC_FINGER_C2H2_2"/>
    <property type="match status" value="1"/>
</dbReference>
<proteinExistence type="predicted"/>
<dbReference type="STRING" id="1658172.A0A1B7P0Q3"/>
<feature type="compositionally biased region" description="Basic and acidic residues" evidence="7">
    <location>
        <begin position="136"/>
        <end position="155"/>
    </location>
</feature>
<evidence type="ECO:0000256" key="3">
    <source>
        <dbReference type="ARBA" id="ARBA00022771"/>
    </source>
</evidence>
<feature type="compositionally biased region" description="Low complexity" evidence="7">
    <location>
        <begin position="276"/>
        <end position="294"/>
    </location>
</feature>
<dbReference type="FunFam" id="3.30.160.60:FF:000354">
    <property type="entry name" value="C2H2 finger domain-containing protein"/>
    <property type="match status" value="1"/>
</dbReference>
<dbReference type="PROSITE" id="PS00028">
    <property type="entry name" value="ZINC_FINGER_C2H2_1"/>
    <property type="match status" value="1"/>
</dbReference>
<dbReference type="PANTHER" id="PTHR23215">
    <property type="entry name" value="ZINC FINGER PROTEIN 207"/>
    <property type="match status" value="1"/>
</dbReference>
<reference evidence="10 11" key="1">
    <citation type="submission" date="2015-07" db="EMBL/GenBank/DDBJ databases">
        <title>Emmonsia species relationships and genome sequence.</title>
        <authorList>
            <person name="Cuomo C.A."/>
            <person name="Schwartz I.S."/>
            <person name="Kenyon C."/>
            <person name="de Hoog G.S."/>
            <person name="Govender N.P."/>
            <person name="Botha A."/>
            <person name="Moreno L."/>
            <person name="de Vries M."/>
            <person name="Munoz J.F."/>
            <person name="Stielow J.B."/>
        </authorList>
    </citation>
    <scope>NUCLEOTIDE SEQUENCE [LARGE SCALE GENOMIC DNA]</scope>
    <source>
        <strain evidence="10 11">CBS 136260</strain>
    </source>
</reference>
<feature type="compositionally biased region" description="Pro residues" evidence="7">
    <location>
        <begin position="295"/>
        <end position="307"/>
    </location>
</feature>
<feature type="compositionally biased region" description="Polar residues" evidence="7">
    <location>
        <begin position="177"/>
        <end position="197"/>
    </location>
</feature>